<reference evidence="1" key="1">
    <citation type="submission" date="2022-07" db="EMBL/GenBank/DDBJ databases">
        <title>Description and genome-wide analysis of Profundicola chukchiensis gen. nov., sp. nov., marine bacteria isolated from bottom sediments of the Chukchi Sea.</title>
        <authorList>
            <person name="Romanenko L."/>
            <person name="Otstavnykh N."/>
            <person name="Kurilenko V."/>
            <person name="Eremeev V."/>
            <person name="Velansky P."/>
            <person name="Mikhailov V."/>
            <person name="Isaeva M."/>
        </authorList>
    </citation>
    <scope>NUCLEOTIDE SEQUENCE</scope>
    <source>
        <strain evidence="1">KMM 9713</strain>
    </source>
</reference>
<evidence type="ECO:0000313" key="1">
    <source>
        <dbReference type="EMBL" id="MDG4946950.1"/>
    </source>
</evidence>
<dbReference type="RefSeq" id="WP_304421237.1">
    <property type="nucleotide sequence ID" value="NZ_JANCMU010000008.1"/>
</dbReference>
<dbReference type="AlphaFoldDB" id="A0A9X4RWD5"/>
<comment type="caution">
    <text evidence="1">The sequence shown here is derived from an EMBL/GenBank/DDBJ whole genome shotgun (WGS) entry which is preliminary data.</text>
</comment>
<dbReference type="Proteomes" id="UP001152599">
    <property type="component" value="Unassembled WGS sequence"/>
</dbReference>
<proteinExistence type="predicted"/>
<dbReference type="EMBL" id="JANCMU010000008">
    <property type="protein sequence ID" value="MDG4946950.1"/>
    <property type="molecule type" value="Genomic_DNA"/>
</dbReference>
<protein>
    <submittedName>
        <fullName evidence="1">Uncharacterized protein</fullName>
    </submittedName>
</protein>
<name>A0A9X4RWD5_9FLAO</name>
<evidence type="ECO:0000313" key="2">
    <source>
        <dbReference type="Proteomes" id="UP001152599"/>
    </source>
</evidence>
<organism evidence="1 2">
    <name type="scientific">Profundicola chukchiensis</name>
    <dbReference type="NCBI Taxonomy" id="2961959"/>
    <lineage>
        <taxon>Bacteria</taxon>
        <taxon>Pseudomonadati</taxon>
        <taxon>Bacteroidota</taxon>
        <taxon>Flavobacteriia</taxon>
        <taxon>Flavobacteriales</taxon>
        <taxon>Weeksellaceae</taxon>
        <taxon>Profundicola</taxon>
    </lineage>
</organism>
<accession>A0A9X4RWD5</accession>
<keyword evidence="2" id="KW-1185">Reference proteome</keyword>
<sequence length="118" mass="13817">MFQFRSTYRNYFIVVLTILFFVPCTLKRDLKQQFAQEIFQNSQQSNAKTISSTTCTANLTSIELQKQVEIQKFIPAFTEDKTAFIPETPLSLDKAHGDEFTQHKEKIPTYIRLQLYLI</sequence>
<gene>
    <name evidence="1" type="ORF">NMK71_11055</name>
</gene>